<keyword evidence="3" id="KW-0808">Transferase</keyword>
<proteinExistence type="predicted"/>
<keyword evidence="6" id="KW-0812">Transmembrane</keyword>
<dbReference type="CDD" id="cd00082">
    <property type="entry name" value="HisKA"/>
    <property type="match status" value="1"/>
</dbReference>
<dbReference type="InterPro" id="IPR050736">
    <property type="entry name" value="Sensor_HK_Regulatory"/>
</dbReference>
<reference evidence="9 10" key="1">
    <citation type="journal article" date="2019" name="Nat. Med.">
        <title>A library of human gut bacterial isolates paired with longitudinal multiomics data enables mechanistic microbiome research.</title>
        <authorList>
            <person name="Poyet M."/>
            <person name="Groussin M."/>
            <person name="Gibbons S.M."/>
            <person name="Avila-Pacheco J."/>
            <person name="Jiang X."/>
            <person name="Kearney S.M."/>
            <person name="Perrotta A.R."/>
            <person name="Berdy B."/>
            <person name="Zhao S."/>
            <person name="Lieberman T.D."/>
            <person name="Swanson P.K."/>
            <person name="Smith M."/>
            <person name="Roesemann S."/>
            <person name="Alexander J.E."/>
            <person name="Rich S.A."/>
            <person name="Livny J."/>
            <person name="Vlamakis H."/>
            <person name="Clish C."/>
            <person name="Bullock K."/>
            <person name="Deik A."/>
            <person name="Scott J."/>
            <person name="Pierce K.A."/>
            <person name="Xavier R.J."/>
            <person name="Alm E.J."/>
        </authorList>
    </citation>
    <scope>NUCLEOTIDE SEQUENCE [LARGE SCALE GENOMIC DNA]</scope>
    <source>
        <strain evidence="9 10">BIOML-A10</strain>
    </source>
</reference>
<feature type="transmembrane region" description="Helical" evidence="6">
    <location>
        <begin position="393"/>
        <end position="416"/>
    </location>
</feature>
<protein>
    <recommendedName>
        <fullName evidence="2">histidine kinase</fullName>
        <ecNumber evidence="2">2.7.13.3</ecNumber>
    </recommendedName>
</protein>
<evidence type="ECO:0000256" key="1">
    <source>
        <dbReference type="ARBA" id="ARBA00000085"/>
    </source>
</evidence>
<dbReference type="AlphaFoldDB" id="A0A7J4XIH2"/>
<dbReference type="Proteomes" id="UP000422221">
    <property type="component" value="Unassembled WGS sequence"/>
</dbReference>
<evidence type="ECO:0000256" key="2">
    <source>
        <dbReference type="ARBA" id="ARBA00012438"/>
    </source>
</evidence>
<feature type="signal peptide" evidence="7">
    <location>
        <begin position="1"/>
        <end position="19"/>
    </location>
</feature>
<gene>
    <name evidence="9" type="ORF">F3F73_12180</name>
</gene>
<keyword evidence="6" id="KW-1133">Transmembrane helix</keyword>
<dbReference type="Pfam" id="PF00512">
    <property type="entry name" value="HisKA"/>
    <property type="match status" value="1"/>
</dbReference>
<dbReference type="InterPro" id="IPR003661">
    <property type="entry name" value="HisK_dim/P_dom"/>
</dbReference>
<dbReference type="Gene3D" id="1.10.287.130">
    <property type="match status" value="1"/>
</dbReference>
<dbReference type="Gene3D" id="1.25.40.10">
    <property type="entry name" value="Tetratricopeptide repeat domain"/>
    <property type="match status" value="1"/>
</dbReference>
<name>A0A7J4XIH2_9BACE</name>
<evidence type="ECO:0000256" key="4">
    <source>
        <dbReference type="ARBA" id="ARBA00022777"/>
    </source>
</evidence>
<dbReference type="SUPFAM" id="SSF47384">
    <property type="entry name" value="Homodimeric domain of signal transducing histidine kinase"/>
    <property type="match status" value="1"/>
</dbReference>
<dbReference type="EC" id="2.7.13.3" evidence="2"/>
<keyword evidence="6" id="KW-0472">Membrane</keyword>
<feature type="domain" description="Signal transduction histidine kinase dimerisation/phosphoacceptor" evidence="8">
    <location>
        <begin position="440"/>
        <end position="508"/>
    </location>
</feature>
<feature type="chain" id="PRO_5029725162" description="histidine kinase" evidence="7">
    <location>
        <begin position="20"/>
        <end position="648"/>
    </location>
</feature>
<evidence type="ECO:0000313" key="10">
    <source>
        <dbReference type="Proteomes" id="UP000422221"/>
    </source>
</evidence>
<evidence type="ECO:0000313" key="9">
    <source>
        <dbReference type="EMBL" id="KAA3764606.1"/>
    </source>
</evidence>
<dbReference type="SUPFAM" id="SSF48452">
    <property type="entry name" value="TPR-like"/>
    <property type="match status" value="1"/>
</dbReference>
<organism evidence="9 10">
    <name type="scientific">Bacteroides salyersiae</name>
    <dbReference type="NCBI Taxonomy" id="291644"/>
    <lineage>
        <taxon>Bacteria</taxon>
        <taxon>Pseudomonadati</taxon>
        <taxon>Bacteroidota</taxon>
        <taxon>Bacteroidia</taxon>
        <taxon>Bacteroidales</taxon>
        <taxon>Bacteroidaceae</taxon>
        <taxon>Bacteroides</taxon>
    </lineage>
</organism>
<evidence type="ECO:0000256" key="5">
    <source>
        <dbReference type="ARBA" id="ARBA00023012"/>
    </source>
</evidence>
<comment type="caution">
    <text evidence="9">The sequence shown here is derived from an EMBL/GenBank/DDBJ whole genome shotgun (WGS) entry which is preliminary data.</text>
</comment>
<dbReference type="InterPro" id="IPR036097">
    <property type="entry name" value="HisK_dim/P_sf"/>
</dbReference>
<evidence type="ECO:0000256" key="3">
    <source>
        <dbReference type="ARBA" id="ARBA00022679"/>
    </source>
</evidence>
<dbReference type="InterPro" id="IPR011990">
    <property type="entry name" value="TPR-like_helical_dom_sf"/>
</dbReference>
<comment type="catalytic activity">
    <reaction evidence="1">
        <text>ATP + protein L-histidine = ADP + protein N-phospho-L-histidine.</text>
        <dbReference type="EC" id="2.7.13.3"/>
    </reaction>
</comment>
<dbReference type="PANTHER" id="PTHR43711:SF1">
    <property type="entry name" value="HISTIDINE KINASE 1"/>
    <property type="match status" value="1"/>
</dbReference>
<dbReference type="PANTHER" id="PTHR43711">
    <property type="entry name" value="TWO-COMPONENT HISTIDINE KINASE"/>
    <property type="match status" value="1"/>
</dbReference>
<evidence type="ECO:0000259" key="8">
    <source>
        <dbReference type="SMART" id="SM00388"/>
    </source>
</evidence>
<sequence length="648" mass="75129">MKRLFSLFVISIVIGFAQASVDNTTVKDSLLRVLNSQKKGERLNTLYSLACLDPMAPSCIYYLNKLLEEATGLEDKGYQCLAMYGHVIYYFNHQDEENTTAWMKKLSPVALKNKCYNNYFSAKRADITMHIIKRKIEYSITEAEEMYQLAEKLENIQGMISAKLCLMNAYLMTARFKEGEKAGFEAYRLLPTDASLEERKEILQEITLACASTRNTDFLIYLREFEHVLDELSHEQYNRKINGSGYLLIETLYADYYLNINDMNEARMHLIKMDRYYSPKSFVPYQGLYHSVYSHYYQIIKDYDKALEHSQKTIELLSGVSDDGGLNYKINHAGILADLGKIDEAIPLFKKLLAQKDSFYRELSLSQMDEIYQMRNMDDLLLKKEQRRKTIHYIIFILIIIALVIMILSAIHIYVLRKKLIKEEKEIHHLKIITEEANEIKSNFLANMSFNVRVSLNNVLGFSQIITKENENISDGEWKEYSEIIQSNSEELINMVNNVLDLSRLEAGKTKWQLQDYDIITLCSDVISMLNMQGGKVKVNFQTEIDSWLLQIDVSRFTQLLLSLMAYPDSCDEERVVSFTLYHDTINNLLVFSIENSPLADPDFQSSKVEIRHNINRLTIDFFKGTYSVNTDASKENTIVFTYPCSVN</sequence>
<evidence type="ECO:0000256" key="6">
    <source>
        <dbReference type="SAM" id="Phobius"/>
    </source>
</evidence>
<dbReference type="GO" id="GO:0000155">
    <property type="term" value="F:phosphorelay sensor kinase activity"/>
    <property type="evidence" value="ECO:0007669"/>
    <property type="project" value="InterPro"/>
</dbReference>
<dbReference type="SMART" id="SM00388">
    <property type="entry name" value="HisKA"/>
    <property type="match status" value="1"/>
</dbReference>
<dbReference type="RefSeq" id="WP_130058301.1">
    <property type="nucleotide sequence ID" value="NZ_RCXT01000003.1"/>
</dbReference>
<dbReference type="EMBL" id="VWMK01000011">
    <property type="protein sequence ID" value="KAA3764606.1"/>
    <property type="molecule type" value="Genomic_DNA"/>
</dbReference>
<keyword evidence="4 9" id="KW-0418">Kinase</keyword>
<keyword evidence="5" id="KW-0902">Two-component regulatory system</keyword>
<accession>A0A7J4XIH2</accession>
<evidence type="ECO:0000256" key="7">
    <source>
        <dbReference type="SAM" id="SignalP"/>
    </source>
</evidence>
<keyword evidence="7" id="KW-0732">Signal</keyword>